<organism evidence="10 11">
    <name type="scientific">Rhypophila decipiens</name>
    <dbReference type="NCBI Taxonomy" id="261697"/>
    <lineage>
        <taxon>Eukaryota</taxon>
        <taxon>Fungi</taxon>
        <taxon>Dikarya</taxon>
        <taxon>Ascomycota</taxon>
        <taxon>Pezizomycotina</taxon>
        <taxon>Sordariomycetes</taxon>
        <taxon>Sordariomycetidae</taxon>
        <taxon>Sordariales</taxon>
        <taxon>Naviculisporaceae</taxon>
        <taxon>Rhypophila</taxon>
    </lineage>
</organism>
<dbReference type="InterPro" id="IPR008930">
    <property type="entry name" value="Terpenoid_cyclase/PrenylTrfase"/>
</dbReference>
<dbReference type="GO" id="GO:0046872">
    <property type="term" value="F:metal ion binding"/>
    <property type="evidence" value="ECO:0007669"/>
    <property type="project" value="UniProtKB-KW"/>
</dbReference>
<dbReference type="InterPro" id="IPR045089">
    <property type="entry name" value="PGGT1B-like"/>
</dbReference>
<keyword evidence="5" id="KW-0479">Metal-binding</keyword>
<comment type="caution">
    <text evidence="10">The sequence shown here is derived from an EMBL/GenBank/DDBJ whole genome shotgun (WGS) entry which is preliminary data.</text>
</comment>
<dbReference type="InterPro" id="IPR001330">
    <property type="entry name" value="Prenyltrans"/>
</dbReference>
<evidence type="ECO:0000256" key="2">
    <source>
        <dbReference type="ARBA" id="ARBA00010497"/>
    </source>
</evidence>
<dbReference type="Gene3D" id="1.50.10.20">
    <property type="match status" value="1"/>
</dbReference>
<comment type="cofactor">
    <cofactor evidence="1">
        <name>Zn(2+)</name>
        <dbReference type="ChEBI" id="CHEBI:29105"/>
    </cofactor>
</comment>
<evidence type="ECO:0000256" key="1">
    <source>
        <dbReference type="ARBA" id="ARBA00001947"/>
    </source>
</evidence>
<keyword evidence="11" id="KW-1185">Reference proteome</keyword>
<feature type="domain" description="Prenyltransferase alpha-alpha toroid" evidence="9">
    <location>
        <begin position="11"/>
        <end position="435"/>
    </location>
</feature>
<dbReference type="AlphaFoldDB" id="A0AAN7B551"/>
<keyword evidence="4" id="KW-0808">Transferase</keyword>
<reference evidence="10" key="1">
    <citation type="journal article" date="2023" name="Mol. Phylogenet. Evol.">
        <title>Genome-scale phylogeny and comparative genomics of the fungal order Sordariales.</title>
        <authorList>
            <person name="Hensen N."/>
            <person name="Bonometti L."/>
            <person name="Westerberg I."/>
            <person name="Brannstrom I.O."/>
            <person name="Guillou S."/>
            <person name="Cros-Aarteil S."/>
            <person name="Calhoun S."/>
            <person name="Haridas S."/>
            <person name="Kuo A."/>
            <person name="Mondo S."/>
            <person name="Pangilinan J."/>
            <person name="Riley R."/>
            <person name="LaButti K."/>
            <person name="Andreopoulos B."/>
            <person name="Lipzen A."/>
            <person name="Chen C."/>
            <person name="Yan M."/>
            <person name="Daum C."/>
            <person name="Ng V."/>
            <person name="Clum A."/>
            <person name="Steindorff A."/>
            <person name="Ohm R.A."/>
            <person name="Martin F."/>
            <person name="Silar P."/>
            <person name="Natvig D.O."/>
            <person name="Lalanne C."/>
            <person name="Gautier V."/>
            <person name="Ament-Velasquez S.L."/>
            <person name="Kruys A."/>
            <person name="Hutchinson M.I."/>
            <person name="Powell A.J."/>
            <person name="Barry K."/>
            <person name="Miller A.N."/>
            <person name="Grigoriev I.V."/>
            <person name="Debuchy R."/>
            <person name="Gladieux P."/>
            <person name="Hiltunen Thoren M."/>
            <person name="Johannesson H."/>
        </authorList>
    </citation>
    <scope>NUCLEOTIDE SEQUENCE</scope>
    <source>
        <strain evidence="10">PSN293</strain>
    </source>
</reference>
<dbReference type="PANTHER" id="PTHR11774">
    <property type="entry name" value="GERANYLGERANYL TRANSFERASE TYPE BETA SUBUNIT"/>
    <property type="match status" value="1"/>
</dbReference>
<dbReference type="PANTHER" id="PTHR11774:SF4">
    <property type="entry name" value="GERANYLGERANYL TRANSFERASE TYPE-1 SUBUNIT BETA"/>
    <property type="match status" value="1"/>
</dbReference>
<comment type="similarity">
    <text evidence="2">Belongs to the protein prenyltransferase subunit beta family.</text>
</comment>
<name>A0AAN7B551_9PEZI</name>
<evidence type="ECO:0000259" key="9">
    <source>
        <dbReference type="Pfam" id="PF00432"/>
    </source>
</evidence>
<sequence>MAGDTREEASLNIPRHLKYWQRCLRSILPSVYQSNEGNRLALSYFIVNSIAILTPDKSENEKLISPDERRALREWVLSHQHGQGGFCGTSTLTFPLHAYDEWDFDSKKPETEHSGLANIAATIFALQLLALLSDDDDVFRGVDRVRTLRWLRRLQREDGSFGEVLRELPGRGWFIGGGSDMRYCYIAASIRWFLRGDVKEGEPGWVEDFDTDGLARYILNSQTYDGGFAASSQEEPHAGYAYCAIAALSLLSRPLTANSHPSQSIPAITSQVRSLPTTIHWLASRQFIHSYEEKGKPPPESDSDDEEEENNHPLPSPDSLLPLYTSPDYTTSSCYTIGFNGRCNKKPDTCYYWWVGGALSVLGLLSPSSESSPSTLPSLICTEPSRRFLLEKTQHIIGGFGKTPGAPPDLYHSCFGLAILALMGEKGLAELDGALALPTGVVRRIEKSRGRLVERAKQQEGTLGRAGKEMVGMGLELLSSGKKPAWLTG</sequence>
<accession>A0AAN7B551</accession>
<evidence type="ECO:0000313" key="10">
    <source>
        <dbReference type="EMBL" id="KAK4213141.1"/>
    </source>
</evidence>
<keyword evidence="3" id="KW-0637">Prenyltransferase</keyword>
<protein>
    <submittedName>
        <fullName evidence="10">Terpenoid cyclases/protein prenyltransferase alpha-alpha toroid</fullName>
    </submittedName>
</protein>
<dbReference type="Pfam" id="PF00432">
    <property type="entry name" value="Prenyltrans"/>
    <property type="match status" value="1"/>
</dbReference>
<reference evidence="10" key="2">
    <citation type="submission" date="2023-05" db="EMBL/GenBank/DDBJ databases">
        <authorList>
            <consortium name="Lawrence Berkeley National Laboratory"/>
            <person name="Steindorff A."/>
            <person name="Hensen N."/>
            <person name="Bonometti L."/>
            <person name="Westerberg I."/>
            <person name="Brannstrom I.O."/>
            <person name="Guillou S."/>
            <person name="Cros-Aarteil S."/>
            <person name="Calhoun S."/>
            <person name="Haridas S."/>
            <person name="Kuo A."/>
            <person name="Mondo S."/>
            <person name="Pangilinan J."/>
            <person name="Riley R."/>
            <person name="Labutti K."/>
            <person name="Andreopoulos B."/>
            <person name="Lipzen A."/>
            <person name="Chen C."/>
            <person name="Yanf M."/>
            <person name="Daum C."/>
            <person name="Ng V."/>
            <person name="Clum A."/>
            <person name="Ohm R."/>
            <person name="Martin F."/>
            <person name="Silar P."/>
            <person name="Natvig D."/>
            <person name="Lalanne C."/>
            <person name="Gautier V."/>
            <person name="Ament-Velasquez S.L."/>
            <person name="Kruys A."/>
            <person name="Hutchinson M.I."/>
            <person name="Powell A.J."/>
            <person name="Barry K."/>
            <person name="Miller A.N."/>
            <person name="Grigoriev I.V."/>
            <person name="Debuchy R."/>
            <person name="Gladieux P."/>
            <person name="Thoren M.H."/>
            <person name="Johannesson H."/>
        </authorList>
    </citation>
    <scope>NUCLEOTIDE SEQUENCE</scope>
    <source>
        <strain evidence="10">PSN293</strain>
    </source>
</reference>
<dbReference type="Proteomes" id="UP001301769">
    <property type="component" value="Unassembled WGS sequence"/>
</dbReference>
<dbReference type="SUPFAM" id="SSF48239">
    <property type="entry name" value="Terpenoid cyclases/Protein prenyltransferases"/>
    <property type="match status" value="1"/>
</dbReference>
<evidence type="ECO:0000256" key="7">
    <source>
        <dbReference type="ARBA" id="ARBA00022833"/>
    </source>
</evidence>
<evidence type="ECO:0000256" key="4">
    <source>
        <dbReference type="ARBA" id="ARBA00022679"/>
    </source>
</evidence>
<evidence type="ECO:0000256" key="6">
    <source>
        <dbReference type="ARBA" id="ARBA00022737"/>
    </source>
</evidence>
<evidence type="ECO:0000313" key="11">
    <source>
        <dbReference type="Proteomes" id="UP001301769"/>
    </source>
</evidence>
<evidence type="ECO:0000256" key="5">
    <source>
        <dbReference type="ARBA" id="ARBA00022723"/>
    </source>
</evidence>
<evidence type="ECO:0000256" key="3">
    <source>
        <dbReference type="ARBA" id="ARBA00022602"/>
    </source>
</evidence>
<gene>
    <name evidence="10" type="ORF">QBC37DRAFT_374357</name>
</gene>
<keyword evidence="6" id="KW-0677">Repeat</keyword>
<dbReference type="GO" id="GO:0005953">
    <property type="term" value="C:CAAX-protein geranylgeranyltransferase complex"/>
    <property type="evidence" value="ECO:0007669"/>
    <property type="project" value="TreeGrafter"/>
</dbReference>
<keyword evidence="7" id="KW-0862">Zinc</keyword>
<feature type="region of interest" description="Disordered" evidence="8">
    <location>
        <begin position="292"/>
        <end position="322"/>
    </location>
</feature>
<dbReference type="EMBL" id="MU858114">
    <property type="protein sequence ID" value="KAK4213141.1"/>
    <property type="molecule type" value="Genomic_DNA"/>
</dbReference>
<proteinExistence type="inferred from homology"/>
<evidence type="ECO:0000256" key="8">
    <source>
        <dbReference type="SAM" id="MobiDB-lite"/>
    </source>
</evidence>
<dbReference type="GO" id="GO:0004662">
    <property type="term" value="F:CAAX-protein geranylgeranyltransferase activity"/>
    <property type="evidence" value="ECO:0007669"/>
    <property type="project" value="TreeGrafter"/>
</dbReference>